<dbReference type="AlphaFoldDB" id="B0XA80"/>
<dbReference type="SUPFAM" id="SSF52029">
    <property type="entry name" value="GroEL apical domain-like"/>
    <property type="match status" value="1"/>
</dbReference>
<dbReference type="InParanoid" id="B0XA80"/>
<dbReference type="HOGENOM" id="CLU_700687_0_0_1"/>
<dbReference type="STRING" id="7176.B0XA80"/>
<dbReference type="EMBL" id="DS232571">
    <property type="protein sequence ID" value="EDS43545.1"/>
    <property type="molecule type" value="Genomic_DNA"/>
</dbReference>
<dbReference type="eggNOG" id="KOG0364">
    <property type="taxonomic scope" value="Eukaryota"/>
</dbReference>
<dbReference type="VEuPathDB" id="VectorBase:CPIJ016111"/>
<evidence type="ECO:0000256" key="1">
    <source>
        <dbReference type="SAM" id="MobiDB-lite"/>
    </source>
</evidence>
<reference evidence="3" key="2">
    <citation type="submission" date="2021-02" db="UniProtKB">
        <authorList>
            <consortium name="EnsemblMetazoa"/>
        </authorList>
    </citation>
    <scope>IDENTIFICATION</scope>
    <source>
        <strain evidence="3">JHB</strain>
    </source>
</reference>
<dbReference type="KEGG" id="cqu:CpipJ_CPIJ016111"/>
<evidence type="ECO:0000313" key="3">
    <source>
        <dbReference type="EnsemblMetazoa" id="CPIJ016111-PA"/>
    </source>
</evidence>
<feature type="region of interest" description="Disordered" evidence="1">
    <location>
        <begin position="374"/>
        <end position="394"/>
    </location>
</feature>
<accession>B0XA80</accession>
<gene>
    <name evidence="3" type="primary">6049860</name>
    <name evidence="2" type="ORF">CpipJ_CPIJ016111</name>
</gene>
<feature type="region of interest" description="Disordered" evidence="1">
    <location>
        <begin position="1"/>
        <end position="30"/>
    </location>
</feature>
<evidence type="ECO:0000313" key="2">
    <source>
        <dbReference type="EMBL" id="EDS43545.1"/>
    </source>
</evidence>
<dbReference type="VEuPathDB" id="VectorBase:CQUJHB002289"/>
<keyword evidence="4" id="KW-1185">Reference proteome</keyword>
<sequence length="394" mass="43958">MAQLVAEEPVLREFRSNNFEPPPETPTATSSITAAVPCADGTVYVSATVGRPVFVGPMNDDRNNHGVGMRNNSGGRGGYNSTASRAIAAAVRKIITLMDQTIRQRSRVVGQPAAVSPARDHDDHRRDYSLATAPFMDPEIVVQRPTIYRLSTVTTFATEWPRRRRTRGLDTEVQLYHLEMVQEQWVAAESVLKMDMPKAAPAIRRKAPSTTQTEEVVKSCIGTKFIDRWLRWMRKLLMEERVAKMCIDLIALKPGVVFTEKGVSDLAHHFLTPTIVNQSEELTKKEGNGTGLFEIKKVDDEYFCFATERTNPKAWTISSMVPSRTSLPKLANRAAKKRIVTHPGEAREPVDSFCVRINTARLPGIPRLGSPLAVQQVARRNPRQPKDGKQANHP</sequence>
<dbReference type="InterPro" id="IPR027409">
    <property type="entry name" value="GroEL-like_apical_dom_sf"/>
</dbReference>
<dbReference type="Proteomes" id="UP000002320">
    <property type="component" value="Unassembled WGS sequence"/>
</dbReference>
<proteinExistence type="predicted"/>
<reference evidence="2" key="1">
    <citation type="submission" date="2007-03" db="EMBL/GenBank/DDBJ databases">
        <title>Annotation of Culex pipiens quinquefasciatus.</title>
        <authorList>
            <consortium name="The Broad Institute Genome Sequencing Platform"/>
            <person name="Atkinson P.W."/>
            <person name="Hemingway J."/>
            <person name="Christensen B.M."/>
            <person name="Higgs S."/>
            <person name="Kodira C."/>
            <person name="Hannick L."/>
            <person name="Megy K."/>
            <person name="O'Leary S."/>
            <person name="Pearson M."/>
            <person name="Haas B.J."/>
            <person name="Mauceli E."/>
            <person name="Wortman J.R."/>
            <person name="Lee N.H."/>
            <person name="Guigo R."/>
            <person name="Stanke M."/>
            <person name="Alvarado L."/>
            <person name="Amedeo P."/>
            <person name="Antoine C.H."/>
            <person name="Arensburger P."/>
            <person name="Bidwell S.L."/>
            <person name="Crawford M."/>
            <person name="Camaro F."/>
            <person name="Devon K."/>
            <person name="Engels R."/>
            <person name="Hammond M."/>
            <person name="Howarth C."/>
            <person name="Koehrsen M."/>
            <person name="Lawson D."/>
            <person name="Montgomery P."/>
            <person name="Nene V."/>
            <person name="Nusbaum C."/>
            <person name="Puiu D."/>
            <person name="Romero-Severson J."/>
            <person name="Severson D.W."/>
            <person name="Shumway M."/>
            <person name="Sisk P."/>
            <person name="Stolte C."/>
            <person name="Zeng Q."/>
            <person name="Eisenstadt E."/>
            <person name="Fraser-Liggett C."/>
            <person name="Strausberg R."/>
            <person name="Galagan J."/>
            <person name="Birren B."/>
            <person name="Collins F.H."/>
        </authorList>
    </citation>
    <scope>NUCLEOTIDE SEQUENCE [LARGE SCALE GENOMIC DNA]</scope>
    <source>
        <strain evidence="2">JHB</strain>
    </source>
</reference>
<organism>
    <name type="scientific">Culex quinquefasciatus</name>
    <name type="common">Southern house mosquito</name>
    <name type="synonym">Culex pungens</name>
    <dbReference type="NCBI Taxonomy" id="7176"/>
    <lineage>
        <taxon>Eukaryota</taxon>
        <taxon>Metazoa</taxon>
        <taxon>Ecdysozoa</taxon>
        <taxon>Arthropoda</taxon>
        <taxon>Hexapoda</taxon>
        <taxon>Insecta</taxon>
        <taxon>Pterygota</taxon>
        <taxon>Neoptera</taxon>
        <taxon>Endopterygota</taxon>
        <taxon>Diptera</taxon>
        <taxon>Nematocera</taxon>
        <taxon>Culicoidea</taxon>
        <taxon>Culicidae</taxon>
        <taxon>Culicinae</taxon>
        <taxon>Culicini</taxon>
        <taxon>Culex</taxon>
        <taxon>Culex</taxon>
    </lineage>
</organism>
<protein>
    <submittedName>
        <fullName evidence="2 3">Chaperonin</fullName>
    </submittedName>
</protein>
<feature type="compositionally biased region" description="Basic and acidic residues" evidence="1">
    <location>
        <begin position="384"/>
        <end position="394"/>
    </location>
</feature>
<dbReference type="EnsemblMetazoa" id="CPIJ016111-RA">
    <property type="protein sequence ID" value="CPIJ016111-PA"/>
    <property type="gene ID" value="CPIJ016111"/>
</dbReference>
<evidence type="ECO:0000313" key="4">
    <source>
        <dbReference type="Proteomes" id="UP000002320"/>
    </source>
</evidence>
<name>B0XA80_CULQU</name>